<reference evidence="1" key="1">
    <citation type="journal article" date="2014" name="Front. Microbiol.">
        <title>High frequency of phylogenetically diverse reductive dehalogenase-homologous genes in deep subseafloor sedimentary metagenomes.</title>
        <authorList>
            <person name="Kawai M."/>
            <person name="Futagami T."/>
            <person name="Toyoda A."/>
            <person name="Takaki Y."/>
            <person name="Nishi S."/>
            <person name="Hori S."/>
            <person name="Arai W."/>
            <person name="Tsubouchi T."/>
            <person name="Morono Y."/>
            <person name="Uchiyama I."/>
            <person name="Ito T."/>
            <person name="Fujiyama A."/>
            <person name="Inagaki F."/>
            <person name="Takami H."/>
        </authorList>
    </citation>
    <scope>NUCLEOTIDE SEQUENCE</scope>
    <source>
        <strain evidence="1">Expedition CK06-06</strain>
    </source>
</reference>
<name>X1CRZ7_9ZZZZ</name>
<evidence type="ECO:0000313" key="1">
    <source>
        <dbReference type="EMBL" id="GAG95747.1"/>
    </source>
</evidence>
<feature type="non-terminal residue" evidence="1">
    <location>
        <position position="93"/>
    </location>
</feature>
<comment type="caution">
    <text evidence="1">The sequence shown here is derived from an EMBL/GenBank/DDBJ whole genome shotgun (WGS) entry which is preliminary data.</text>
</comment>
<accession>X1CRZ7</accession>
<proteinExistence type="predicted"/>
<gene>
    <name evidence="1" type="ORF">S01H4_36872</name>
</gene>
<sequence>MNSRKFLKGKFYDKTIFINQYTYIFPHGYNINVDTSGQLFVTPKGSTINVNITSMSLGYPIFSKDFNIIPTKSKNMYNEHIVSHINKLQDKIT</sequence>
<dbReference type="AlphaFoldDB" id="X1CRZ7"/>
<organism evidence="1">
    <name type="scientific">marine sediment metagenome</name>
    <dbReference type="NCBI Taxonomy" id="412755"/>
    <lineage>
        <taxon>unclassified sequences</taxon>
        <taxon>metagenomes</taxon>
        <taxon>ecological metagenomes</taxon>
    </lineage>
</organism>
<dbReference type="EMBL" id="BART01019747">
    <property type="protein sequence ID" value="GAG95747.1"/>
    <property type="molecule type" value="Genomic_DNA"/>
</dbReference>
<protein>
    <submittedName>
        <fullName evidence="1">Uncharacterized protein</fullName>
    </submittedName>
</protein>